<evidence type="ECO:0000313" key="3">
    <source>
        <dbReference type="WBParaSite" id="TMUE_0000000803.1"/>
    </source>
</evidence>
<dbReference type="Gene3D" id="2.40.70.10">
    <property type="entry name" value="Acid Proteases"/>
    <property type="match status" value="1"/>
</dbReference>
<dbReference type="SUPFAM" id="SSF50630">
    <property type="entry name" value="Acid proteases"/>
    <property type="match status" value="1"/>
</dbReference>
<dbReference type="Proteomes" id="UP000046395">
    <property type="component" value="Unassembled WGS sequence"/>
</dbReference>
<evidence type="ECO:0000256" key="1">
    <source>
        <dbReference type="SAM" id="MobiDB-lite"/>
    </source>
</evidence>
<protein>
    <submittedName>
        <fullName evidence="3">Retropepsins domain-containing protein</fullName>
    </submittedName>
</protein>
<organism evidence="2 3">
    <name type="scientific">Trichuris muris</name>
    <name type="common">Mouse whipworm</name>
    <dbReference type="NCBI Taxonomy" id="70415"/>
    <lineage>
        <taxon>Eukaryota</taxon>
        <taxon>Metazoa</taxon>
        <taxon>Ecdysozoa</taxon>
        <taxon>Nematoda</taxon>
        <taxon>Enoplea</taxon>
        <taxon>Dorylaimia</taxon>
        <taxon>Trichinellida</taxon>
        <taxon>Trichuridae</taxon>
        <taxon>Trichuris</taxon>
    </lineage>
</organism>
<name>A0A5S6Q0Q8_TRIMR</name>
<dbReference type="WBParaSite" id="TMUE_0000000803.1">
    <property type="protein sequence ID" value="TMUE_0000000803.1"/>
    <property type="gene ID" value="WBGene00296727"/>
</dbReference>
<proteinExistence type="predicted"/>
<feature type="region of interest" description="Disordered" evidence="1">
    <location>
        <begin position="1"/>
        <end position="21"/>
    </location>
</feature>
<evidence type="ECO:0000313" key="2">
    <source>
        <dbReference type="Proteomes" id="UP000046395"/>
    </source>
</evidence>
<accession>A0A5S6Q0Q8</accession>
<feature type="compositionally biased region" description="Polar residues" evidence="1">
    <location>
        <begin position="1"/>
        <end position="10"/>
    </location>
</feature>
<reference evidence="3" key="1">
    <citation type="submission" date="2019-12" db="UniProtKB">
        <authorList>
            <consortium name="WormBaseParasite"/>
        </authorList>
    </citation>
    <scope>IDENTIFICATION</scope>
</reference>
<dbReference type="InterPro" id="IPR021109">
    <property type="entry name" value="Peptidase_aspartic_dom_sf"/>
</dbReference>
<keyword evidence="2" id="KW-1185">Reference proteome</keyword>
<sequence>MQSSCSTATGKRSRGGGLSASLLPTQSSIEALPTVQMEVDGRQRNVLVDTGCSKCVAYVACCKNWKKRRVSMITVDGKELRCEGKGIVHLQPPGCGSGQVSVEVIVVSTKPLGFDLILGMNAILALGGVTVSKRGQVSFSGDAAAVSAACISPPHQARRARLHGDLRSHDAGVDGCLEVD</sequence>
<dbReference type="AlphaFoldDB" id="A0A5S6Q0Q8"/>